<proteinExistence type="predicted"/>
<sequence>MKDRIFSPPGHENVIKKIGFFSESLSYHPLLLQNPCSEKRRGQ</sequence>
<dbReference type="KEGG" id="dmm:dnm_030840"/>
<dbReference type="AlphaFoldDB" id="A0A975GMT5"/>
<reference evidence="1" key="1">
    <citation type="journal article" date="2021" name="Microb. Physiol.">
        <title>Proteogenomic Insights into the Physiology of Marine, Sulfate-Reducing, Filamentous Desulfonema limicola and Desulfonema magnum.</title>
        <authorList>
            <person name="Schnaars V."/>
            <person name="Wohlbrand L."/>
            <person name="Scheve S."/>
            <person name="Hinrichs C."/>
            <person name="Reinhardt R."/>
            <person name="Rabus R."/>
        </authorList>
    </citation>
    <scope>NUCLEOTIDE SEQUENCE</scope>
    <source>
        <strain evidence="1">4be13</strain>
    </source>
</reference>
<protein>
    <submittedName>
        <fullName evidence="1">Uncharacterized protein</fullName>
    </submittedName>
</protein>
<name>A0A975GMT5_9BACT</name>
<accession>A0A975GMT5</accession>
<dbReference type="EMBL" id="CP061800">
    <property type="protein sequence ID" value="QTA87057.1"/>
    <property type="molecule type" value="Genomic_DNA"/>
</dbReference>
<organism evidence="1 2">
    <name type="scientific">Desulfonema magnum</name>
    <dbReference type="NCBI Taxonomy" id="45655"/>
    <lineage>
        <taxon>Bacteria</taxon>
        <taxon>Pseudomonadati</taxon>
        <taxon>Thermodesulfobacteriota</taxon>
        <taxon>Desulfobacteria</taxon>
        <taxon>Desulfobacterales</taxon>
        <taxon>Desulfococcaceae</taxon>
        <taxon>Desulfonema</taxon>
    </lineage>
</organism>
<keyword evidence="2" id="KW-1185">Reference proteome</keyword>
<dbReference type="Proteomes" id="UP000663722">
    <property type="component" value="Chromosome"/>
</dbReference>
<gene>
    <name evidence="1" type="ORF">dnm_030840</name>
</gene>
<evidence type="ECO:0000313" key="1">
    <source>
        <dbReference type="EMBL" id="QTA87057.1"/>
    </source>
</evidence>
<evidence type="ECO:0000313" key="2">
    <source>
        <dbReference type="Proteomes" id="UP000663722"/>
    </source>
</evidence>